<dbReference type="EMBL" id="NIPO01000001">
    <property type="protein sequence ID" value="PJR04402.1"/>
    <property type="molecule type" value="Genomic_DNA"/>
</dbReference>
<dbReference type="AlphaFoldDB" id="A0A2M9R6B4"/>
<dbReference type="OrthoDB" id="9795543at2"/>
<dbReference type="GO" id="GO:0016779">
    <property type="term" value="F:nucleotidyltransferase activity"/>
    <property type="evidence" value="ECO:0007669"/>
    <property type="project" value="UniProtKB-KW"/>
</dbReference>
<organism evidence="4 5">
    <name type="scientific">Avrilella dinanensis</name>
    <dbReference type="NCBI Taxonomy" id="2008672"/>
    <lineage>
        <taxon>Bacteria</taxon>
        <taxon>Pseudomonadati</taxon>
        <taxon>Bacteroidota</taxon>
        <taxon>Flavobacteriia</taxon>
        <taxon>Flavobacteriales</taxon>
        <taxon>Flavobacteriaceae</taxon>
        <taxon>Avrilella</taxon>
    </lineage>
</organism>
<evidence type="ECO:0000313" key="4">
    <source>
        <dbReference type="EMBL" id="PJR04402.1"/>
    </source>
</evidence>
<dbReference type="InterPro" id="IPR004821">
    <property type="entry name" value="Cyt_trans-like"/>
</dbReference>
<dbReference type="NCBIfam" id="TIGR00125">
    <property type="entry name" value="cyt_tran_rel"/>
    <property type="match status" value="1"/>
</dbReference>
<accession>A0A2M9R6B4</accession>
<dbReference type="RefSeq" id="WP_100677962.1">
    <property type="nucleotide sequence ID" value="NZ_NIPO01000001.1"/>
</dbReference>
<dbReference type="PANTHER" id="PTHR43793:SF1">
    <property type="entry name" value="FAD SYNTHASE"/>
    <property type="match status" value="1"/>
</dbReference>
<feature type="domain" description="Cytidyltransferase-like" evidence="3">
    <location>
        <begin position="13"/>
        <end position="102"/>
    </location>
</feature>
<reference evidence="4 5" key="1">
    <citation type="submission" date="2017-06" db="EMBL/GenBank/DDBJ databases">
        <title>Description of Avrilella dinanensis gen. nov. sp. nov.</title>
        <authorList>
            <person name="Leyer C."/>
            <person name="Sassi M."/>
            <person name="Minet J."/>
            <person name="Kayal S."/>
            <person name="Cattoir V."/>
        </authorList>
    </citation>
    <scope>NUCLEOTIDE SEQUENCE [LARGE SCALE GENOMIC DNA]</scope>
    <source>
        <strain evidence="4 5">UR159</strain>
    </source>
</reference>
<dbReference type="InterPro" id="IPR050385">
    <property type="entry name" value="Archaeal_FAD_synthase"/>
</dbReference>
<dbReference type="PANTHER" id="PTHR43793">
    <property type="entry name" value="FAD SYNTHASE"/>
    <property type="match status" value="1"/>
</dbReference>
<protein>
    <submittedName>
        <fullName evidence="4">Glycerol-3-phosphate cytidylyltransferase</fullName>
    </submittedName>
</protein>
<evidence type="ECO:0000256" key="1">
    <source>
        <dbReference type="ARBA" id="ARBA00022679"/>
    </source>
</evidence>
<dbReference type="Pfam" id="PF01467">
    <property type="entry name" value="CTP_transf_like"/>
    <property type="match status" value="1"/>
</dbReference>
<comment type="caution">
    <text evidence="4">The sequence shown here is derived from an EMBL/GenBank/DDBJ whole genome shotgun (WGS) entry which is preliminary data.</text>
</comment>
<evidence type="ECO:0000256" key="2">
    <source>
        <dbReference type="ARBA" id="ARBA00022695"/>
    </source>
</evidence>
<name>A0A2M9R6B4_9FLAO</name>
<proteinExistence type="predicted"/>
<gene>
    <name evidence="4" type="ORF">CDL10_07515</name>
</gene>
<dbReference type="Gene3D" id="3.40.50.620">
    <property type="entry name" value="HUPs"/>
    <property type="match status" value="1"/>
</dbReference>
<dbReference type="SUPFAM" id="SSF52374">
    <property type="entry name" value="Nucleotidylyl transferase"/>
    <property type="match status" value="1"/>
</dbReference>
<evidence type="ECO:0000259" key="3">
    <source>
        <dbReference type="Pfam" id="PF01467"/>
    </source>
</evidence>
<keyword evidence="5" id="KW-1185">Reference proteome</keyword>
<keyword evidence="1 4" id="KW-0808">Transferase</keyword>
<evidence type="ECO:0000313" key="5">
    <source>
        <dbReference type="Proteomes" id="UP000231960"/>
    </source>
</evidence>
<keyword evidence="2 4" id="KW-0548">Nucleotidyltransferase</keyword>
<dbReference type="Proteomes" id="UP000231960">
    <property type="component" value="Unassembled WGS sequence"/>
</dbReference>
<dbReference type="InterPro" id="IPR014729">
    <property type="entry name" value="Rossmann-like_a/b/a_fold"/>
</dbReference>
<sequence length="145" mass="16772">MGNNKKVGITFSAFDLLHAGHIKMLEEAKSQCDYLIVGLQTDPTIDRPEKNKPTQSVVERYIQLKGCKYVDEIVPYATEQDLEDVLRAFKIDVRIIGEEYKSQNFTGRGYCEKSGIRFYYNRRDHRFSSSALRKEVADKELKKIS</sequence>